<keyword evidence="3 7" id="KW-1133">Transmembrane helix</keyword>
<sequence>MPPNNTMSRSNQQGGVLKRKSKPAMDQGRITCCLAAAESDSKDENKNKGKTCTLLSFHELPDYMKDNQYILRYYRSEWPLKLAFFSLFRWHNETLNVWTHLIGLLLFVGLTVANAMHVYEVADFITMFAMQFPSSAEANISNKFSAGTKNLIGLNQKMDITKATTPSWPFYVFLCGSMFCLLCSSLCHLFCCHSRRLNTQLLNLDYVGITVMIIASYFPPMYYIFQCTPHWQVVYLTGISVLGACTVITLLTPALSSGKCRSFRVLLFVSMALFGIIPAVHAAVVYWSDPHRNVILAYEGVMALSYLVGTVFYLSRAPERWRPGWFDLAGQSHQIFHVFVVMGALAHYGAADIFLRYRSEMGCDKLGY</sequence>
<evidence type="ECO:0000256" key="6">
    <source>
        <dbReference type="SAM" id="MobiDB-lite"/>
    </source>
</evidence>
<feature type="transmembrane region" description="Helical" evidence="7">
    <location>
        <begin position="265"/>
        <end position="288"/>
    </location>
</feature>
<evidence type="ECO:0000313" key="8">
    <source>
        <dbReference type="EMBL" id="KAL1547959.1"/>
    </source>
</evidence>
<dbReference type="InterPro" id="IPR004254">
    <property type="entry name" value="AdipoR/HlyIII-related"/>
</dbReference>
<evidence type="ECO:0000256" key="7">
    <source>
        <dbReference type="SAM" id="Phobius"/>
    </source>
</evidence>
<dbReference type="GO" id="GO:0009725">
    <property type="term" value="P:response to hormone"/>
    <property type="evidence" value="ECO:0007669"/>
    <property type="project" value="UniProtKB-ARBA"/>
</dbReference>
<dbReference type="Pfam" id="PF03006">
    <property type="entry name" value="HlyIII"/>
    <property type="match status" value="1"/>
</dbReference>
<evidence type="ECO:0000256" key="1">
    <source>
        <dbReference type="ARBA" id="ARBA00004141"/>
    </source>
</evidence>
<feature type="transmembrane region" description="Helical" evidence="7">
    <location>
        <begin position="335"/>
        <end position="355"/>
    </location>
</feature>
<dbReference type="GO" id="GO:0016020">
    <property type="term" value="C:membrane"/>
    <property type="evidence" value="ECO:0007669"/>
    <property type="project" value="UniProtKB-SubCell"/>
</dbReference>
<feature type="transmembrane region" description="Helical" evidence="7">
    <location>
        <begin position="97"/>
        <end position="119"/>
    </location>
</feature>
<protein>
    <submittedName>
        <fullName evidence="8">Heptahelical transmembrane protein 1-like</fullName>
    </submittedName>
</protein>
<organism evidence="8 9">
    <name type="scientific">Salvia divinorum</name>
    <name type="common">Maria pastora</name>
    <name type="synonym">Diviner's sage</name>
    <dbReference type="NCBI Taxonomy" id="28513"/>
    <lineage>
        <taxon>Eukaryota</taxon>
        <taxon>Viridiplantae</taxon>
        <taxon>Streptophyta</taxon>
        <taxon>Embryophyta</taxon>
        <taxon>Tracheophyta</taxon>
        <taxon>Spermatophyta</taxon>
        <taxon>Magnoliopsida</taxon>
        <taxon>eudicotyledons</taxon>
        <taxon>Gunneridae</taxon>
        <taxon>Pentapetalae</taxon>
        <taxon>asterids</taxon>
        <taxon>lamiids</taxon>
        <taxon>Lamiales</taxon>
        <taxon>Lamiaceae</taxon>
        <taxon>Nepetoideae</taxon>
        <taxon>Mentheae</taxon>
        <taxon>Salviinae</taxon>
        <taxon>Salvia</taxon>
        <taxon>Salvia subgen. Calosphace</taxon>
    </lineage>
</organism>
<name>A0ABD1GY85_SALDI</name>
<feature type="region of interest" description="Disordered" evidence="6">
    <location>
        <begin position="1"/>
        <end position="24"/>
    </location>
</feature>
<comment type="subcellular location">
    <subcellularLocation>
        <location evidence="1">Membrane</location>
        <topology evidence="1">Multi-pass membrane protein</topology>
    </subcellularLocation>
</comment>
<keyword evidence="5" id="KW-0862">Zinc</keyword>
<feature type="transmembrane region" description="Helical" evidence="7">
    <location>
        <begin position="168"/>
        <end position="192"/>
    </location>
</feature>
<feature type="compositionally biased region" description="Polar residues" evidence="6">
    <location>
        <begin position="1"/>
        <end position="14"/>
    </location>
</feature>
<dbReference type="GO" id="GO:0009744">
    <property type="term" value="P:response to sucrose"/>
    <property type="evidence" value="ECO:0007669"/>
    <property type="project" value="UniProtKB-ARBA"/>
</dbReference>
<dbReference type="AlphaFoldDB" id="A0ABD1GY85"/>
<evidence type="ECO:0000256" key="4">
    <source>
        <dbReference type="ARBA" id="ARBA00023136"/>
    </source>
</evidence>
<feature type="transmembrane region" description="Helical" evidence="7">
    <location>
        <begin position="204"/>
        <end position="225"/>
    </location>
</feature>
<accession>A0ABD1GY85</accession>
<dbReference type="PANTHER" id="PTHR20855">
    <property type="entry name" value="ADIPOR/PROGESTIN RECEPTOR-RELATED"/>
    <property type="match status" value="1"/>
</dbReference>
<feature type="binding site" evidence="5">
    <location>
        <position position="188"/>
    </location>
    <ligand>
        <name>Zn(2+)</name>
        <dbReference type="ChEBI" id="CHEBI:29105"/>
    </ligand>
</feature>
<evidence type="ECO:0000313" key="9">
    <source>
        <dbReference type="Proteomes" id="UP001567538"/>
    </source>
</evidence>
<dbReference type="PANTHER" id="PTHR20855:SF115">
    <property type="entry name" value="HEPTAHELICAL TRANSMEMBRANE PROTEIN 1"/>
    <property type="match status" value="1"/>
</dbReference>
<feature type="binding site" evidence="5">
    <location>
        <position position="337"/>
    </location>
    <ligand>
        <name>Zn(2+)</name>
        <dbReference type="ChEBI" id="CHEBI:29105"/>
    </ligand>
</feature>
<proteinExistence type="predicted"/>
<keyword evidence="4 7" id="KW-0472">Membrane</keyword>
<keyword evidence="9" id="KW-1185">Reference proteome</keyword>
<keyword evidence="5" id="KW-0479">Metal-binding</keyword>
<evidence type="ECO:0000256" key="2">
    <source>
        <dbReference type="ARBA" id="ARBA00022692"/>
    </source>
</evidence>
<dbReference type="Proteomes" id="UP001567538">
    <property type="component" value="Unassembled WGS sequence"/>
</dbReference>
<evidence type="ECO:0000256" key="3">
    <source>
        <dbReference type="ARBA" id="ARBA00022989"/>
    </source>
</evidence>
<gene>
    <name evidence="8" type="ORF">AAHA92_16257</name>
</gene>
<feature type="transmembrane region" description="Helical" evidence="7">
    <location>
        <begin position="231"/>
        <end position="253"/>
    </location>
</feature>
<keyword evidence="2 7" id="KW-0812">Transmembrane</keyword>
<feature type="transmembrane region" description="Helical" evidence="7">
    <location>
        <begin position="294"/>
        <end position="314"/>
    </location>
</feature>
<comment type="caution">
    <text evidence="8">The sequence shown here is derived from an EMBL/GenBank/DDBJ whole genome shotgun (WGS) entry which is preliminary data.</text>
</comment>
<evidence type="ECO:0000256" key="5">
    <source>
        <dbReference type="PIRSR" id="PIRSR604254-1"/>
    </source>
</evidence>
<reference evidence="8 9" key="1">
    <citation type="submission" date="2024-06" db="EMBL/GenBank/DDBJ databases">
        <title>A chromosome level genome sequence of Diviner's sage (Salvia divinorum).</title>
        <authorList>
            <person name="Ford S.A."/>
            <person name="Ro D.-K."/>
            <person name="Ness R.W."/>
            <person name="Phillips M.A."/>
        </authorList>
    </citation>
    <scope>NUCLEOTIDE SEQUENCE [LARGE SCALE GENOMIC DNA]</scope>
    <source>
        <strain evidence="8">SAF-2024a</strain>
        <tissue evidence="8">Leaf</tissue>
    </source>
</reference>
<dbReference type="EMBL" id="JBEAFC010000007">
    <property type="protein sequence ID" value="KAL1547959.1"/>
    <property type="molecule type" value="Genomic_DNA"/>
</dbReference>
<feature type="binding site" evidence="5">
    <location>
        <position position="333"/>
    </location>
    <ligand>
        <name>Zn(2+)</name>
        <dbReference type="ChEBI" id="CHEBI:29105"/>
    </ligand>
</feature>